<reference evidence="2 3" key="1">
    <citation type="submission" date="2019-03" db="EMBL/GenBank/DDBJ databases">
        <title>Draft genome of Brevundimonas sp. a heavy metal resistant soil bacteria.</title>
        <authorList>
            <person name="Soto J."/>
        </authorList>
    </citation>
    <scope>NUCLEOTIDE SEQUENCE [LARGE SCALE GENOMIC DNA]</scope>
    <source>
        <strain evidence="2 3">B-10</strain>
    </source>
</reference>
<gene>
    <name evidence="2" type="ORF">EGY25_15135</name>
</gene>
<proteinExistence type="inferred from homology"/>
<dbReference type="PROSITE" id="PS01125">
    <property type="entry name" value="ROK"/>
    <property type="match status" value="1"/>
</dbReference>
<sequence length="303" mass="31469">MTSPPSVLVGIETGGTKIVCRVIDETGRTLTETRFPTVTPERVVDTLVATIQAALPVGAQIGGVGVASFGPVIVDPASPDFGRMLATPKAGWTGFNLMRALETRLKAAVVIDTDVNAAALAEHALGAGRGFHSVAYVTIGTGIGGGLVMDGRTLKGGLHPEIGHLPVRRAKGDAHPSTCRFHRDCVEGLTAGPALAVRLGGRRLDETPEVRAIVCDYLGQLAASLLLAWSPQKIIMGGGVMSTPELLPEIEARMKLELNDYGASAVAESSPYIIAAALEHAGLEGALIMARTASQSDPGKIRS</sequence>
<keyword evidence="3" id="KW-1185">Reference proteome</keyword>
<dbReference type="PANTHER" id="PTHR18964:SF149">
    <property type="entry name" value="BIFUNCTIONAL UDP-N-ACETYLGLUCOSAMINE 2-EPIMERASE_N-ACETYLMANNOSAMINE KINASE"/>
    <property type="match status" value="1"/>
</dbReference>
<dbReference type="InterPro" id="IPR049874">
    <property type="entry name" value="ROK_cs"/>
</dbReference>
<evidence type="ECO:0000313" key="3">
    <source>
        <dbReference type="Proteomes" id="UP000298216"/>
    </source>
</evidence>
<name>A0A4Y9RTY2_9CAUL</name>
<dbReference type="Proteomes" id="UP000298216">
    <property type="component" value="Unassembled WGS sequence"/>
</dbReference>
<evidence type="ECO:0000256" key="1">
    <source>
        <dbReference type="ARBA" id="ARBA00006479"/>
    </source>
</evidence>
<dbReference type="RefSeq" id="WP_135195847.1">
    <property type="nucleotide sequence ID" value="NZ_SPVH01000007.1"/>
</dbReference>
<comment type="similarity">
    <text evidence="1">Belongs to the ROK (NagC/XylR) family.</text>
</comment>
<dbReference type="PANTHER" id="PTHR18964">
    <property type="entry name" value="ROK (REPRESSOR, ORF, KINASE) FAMILY"/>
    <property type="match status" value="1"/>
</dbReference>
<evidence type="ECO:0000313" key="2">
    <source>
        <dbReference type="EMBL" id="TFW11019.1"/>
    </source>
</evidence>
<protein>
    <submittedName>
        <fullName evidence="2">ROK family protein</fullName>
    </submittedName>
</protein>
<dbReference type="InterPro" id="IPR000600">
    <property type="entry name" value="ROK"/>
</dbReference>
<accession>A0A4Y9RTY2</accession>
<dbReference type="EMBL" id="SPVH01000007">
    <property type="protein sequence ID" value="TFW11019.1"/>
    <property type="molecule type" value="Genomic_DNA"/>
</dbReference>
<organism evidence="2 3">
    <name type="scientific">Brevundimonas intermedia</name>
    <dbReference type="NCBI Taxonomy" id="74315"/>
    <lineage>
        <taxon>Bacteria</taxon>
        <taxon>Pseudomonadati</taxon>
        <taxon>Pseudomonadota</taxon>
        <taxon>Alphaproteobacteria</taxon>
        <taxon>Caulobacterales</taxon>
        <taxon>Caulobacteraceae</taxon>
        <taxon>Brevundimonas</taxon>
    </lineage>
</organism>
<dbReference type="InterPro" id="IPR043129">
    <property type="entry name" value="ATPase_NBD"/>
</dbReference>
<dbReference type="CDD" id="cd24067">
    <property type="entry name" value="ASKHA_NBD_ROK_BsFRK-like"/>
    <property type="match status" value="1"/>
</dbReference>
<comment type="caution">
    <text evidence="2">The sequence shown here is derived from an EMBL/GenBank/DDBJ whole genome shotgun (WGS) entry which is preliminary data.</text>
</comment>
<dbReference type="SUPFAM" id="SSF53067">
    <property type="entry name" value="Actin-like ATPase domain"/>
    <property type="match status" value="1"/>
</dbReference>
<dbReference type="Gene3D" id="3.30.420.40">
    <property type="match status" value="2"/>
</dbReference>
<dbReference type="AlphaFoldDB" id="A0A4Y9RTY2"/>
<dbReference type="OrthoDB" id="9783435at2"/>
<dbReference type="Pfam" id="PF00480">
    <property type="entry name" value="ROK"/>
    <property type="match status" value="1"/>
</dbReference>